<feature type="transmembrane region" description="Helical" evidence="1">
    <location>
        <begin position="502"/>
        <end position="523"/>
    </location>
</feature>
<feature type="transmembrane region" description="Helical" evidence="1">
    <location>
        <begin position="381"/>
        <end position="407"/>
    </location>
</feature>
<dbReference type="RefSeq" id="WP_377423611.1">
    <property type="nucleotide sequence ID" value="NZ_JBHSPR010000013.1"/>
</dbReference>
<keyword evidence="1" id="KW-0812">Transmembrane</keyword>
<name>A0ABW1KBG2_9ACTN</name>
<keyword evidence="1" id="KW-1133">Transmembrane helix</keyword>
<organism evidence="2 3">
    <name type="scientific">Plantactinospora solaniradicis</name>
    <dbReference type="NCBI Taxonomy" id="1723736"/>
    <lineage>
        <taxon>Bacteria</taxon>
        <taxon>Bacillati</taxon>
        <taxon>Actinomycetota</taxon>
        <taxon>Actinomycetes</taxon>
        <taxon>Micromonosporales</taxon>
        <taxon>Micromonosporaceae</taxon>
        <taxon>Plantactinospora</taxon>
    </lineage>
</organism>
<feature type="transmembrane region" description="Helical" evidence="1">
    <location>
        <begin position="790"/>
        <end position="814"/>
    </location>
</feature>
<feature type="transmembrane region" description="Helical" evidence="1">
    <location>
        <begin position="842"/>
        <end position="866"/>
    </location>
</feature>
<keyword evidence="1" id="KW-0472">Membrane</keyword>
<keyword evidence="3" id="KW-1185">Reference proteome</keyword>
<feature type="transmembrane region" description="Helical" evidence="1">
    <location>
        <begin position="886"/>
        <end position="906"/>
    </location>
</feature>
<dbReference type="EMBL" id="JBHSPR010000013">
    <property type="protein sequence ID" value="MFC6018309.1"/>
    <property type="molecule type" value="Genomic_DNA"/>
</dbReference>
<evidence type="ECO:0000313" key="3">
    <source>
        <dbReference type="Proteomes" id="UP001596203"/>
    </source>
</evidence>
<reference evidence="3" key="1">
    <citation type="journal article" date="2019" name="Int. J. Syst. Evol. Microbiol.">
        <title>The Global Catalogue of Microorganisms (GCM) 10K type strain sequencing project: providing services to taxonomists for standard genome sequencing and annotation.</title>
        <authorList>
            <consortium name="The Broad Institute Genomics Platform"/>
            <consortium name="The Broad Institute Genome Sequencing Center for Infectious Disease"/>
            <person name="Wu L."/>
            <person name="Ma J."/>
        </authorList>
    </citation>
    <scope>NUCLEOTIDE SEQUENCE [LARGE SCALE GENOMIC DNA]</scope>
    <source>
        <strain evidence="3">ZS-35-S2</strain>
    </source>
</reference>
<proteinExistence type="predicted"/>
<evidence type="ECO:0000313" key="2">
    <source>
        <dbReference type="EMBL" id="MFC6018309.1"/>
    </source>
</evidence>
<feature type="transmembrane region" description="Helical" evidence="1">
    <location>
        <begin position="413"/>
        <end position="439"/>
    </location>
</feature>
<dbReference type="Proteomes" id="UP001596203">
    <property type="component" value="Unassembled WGS sequence"/>
</dbReference>
<feature type="transmembrane region" description="Helical" evidence="1">
    <location>
        <begin position="338"/>
        <end position="361"/>
    </location>
</feature>
<evidence type="ECO:0000256" key="1">
    <source>
        <dbReference type="SAM" id="Phobius"/>
    </source>
</evidence>
<comment type="caution">
    <text evidence="2">The sequence shown here is derived from an EMBL/GenBank/DDBJ whole genome shotgun (WGS) entry which is preliminary data.</text>
</comment>
<feature type="transmembrane region" description="Helical" evidence="1">
    <location>
        <begin position="544"/>
        <end position="576"/>
    </location>
</feature>
<feature type="transmembrane region" description="Helical" evidence="1">
    <location>
        <begin position="25"/>
        <end position="46"/>
    </location>
</feature>
<protein>
    <submittedName>
        <fullName evidence="2">ABC transporter permease</fullName>
    </submittedName>
</protein>
<feature type="transmembrane region" description="Helical" evidence="1">
    <location>
        <begin position="460"/>
        <end position="482"/>
    </location>
</feature>
<gene>
    <name evidence="2" type="ORF">ACFP2T_19120</name>
</gene>
<sequence length="925" mass="94842">MSGLWRPAVHWPTVRSRPRADAGPLLLTAVVVAVVVLFAGAVPTLIRATADDAVQDAVRRDADDAAVRVHARWEPDTGPSGGRVRDPHLAEAVADLRGTARDELEPHLRAVLRPSVAAVTSSTLKITDGSVQRTFQLTYLDNDPAAGGGPGVTWIAGGAPRPAVPEVDSRVEVPNGGPPWPVQVGLSKADAEALGVGPGDRIPLVDQRKRVKHVQVSGVFEATDSSDPAWQLAPWLLQPVPGVDGVGSTRLAGLLSADSLPDARLAFVDDELERTVWFSADPEVLTRDSAETVAATVVALKSSSGSSGVRDSSLKWETRLDAVLRDVRTQIAAATAQASVLLIGVLASAVLVLLLAAELLVRRRAPALTAARQRGASLPDLAGELLLESTVLALVAAVAGLGLAVAVAPGLSWTWTVPVVLAAVVAGPAFGTLAAARATRDRRVPANRAARRWIRRTGQLRRATLEAAVLAATVGAFVALHQRGILPAVSSAPTGPAPGQDGGAALPASAPALGALTGTLVLLRLLPTGTRLALRRSLRSRRPLAVFGAARAAATSARVLPLLVLVTSVALASFALTLQATAVRGLAEGAWRTVGADARLDVSPVDAASTADLAQRIAVAPGVRQVVAAQVTDGARVAADSTLVAPRLVIVDTAALAGLLAATPLPDGPQLDRLAVAGTAPGPVPALVRSADGRLRPGARLELRRDDGPAVPLAVVGAAPTVGDADDVVIVDAAAISAAGVPVVLNTVWAAGPGAGRAVADSTVAADVVVREDVLAQRRAAPLAMGLLRLGWASITMLLAMGLLGLVLGAAAGAPERWQTLTRLRTLGLRPTDARRVAVGELLPPVVVAALGGPLLGVVLAGLTLGPLALRLLTAQAVDPTLVLPWWQIGLLAVALPTAVVAVARIEFAMRRRRRLGEVLRAGGG</sequence>
<accession>A0ABW1KBG2</accession>